<accession>A0A8K0NQZ6</accession>
<feature type="region of interest" description="Disordered" evidence="3">
    <location>
        <begin position="251"/>
        <end position="270"/>
    </location>
</feature>
<feature type="compositionally biased region" description="Basic and acidic residues" evidence="3">
    <location>
        <begin position="576"/>
        <end position="616"/>
    </location>
</feature>
<dbReference type="PROSITE" id="PS50009">
    <property type="entry name" value="RASGEF_CAT"/>
    <property type="match status" value="1"/>
</dbReference>
<dbReference type="Pfam" id="PF00618">
    <property type="entry name" value="RasGEF_N"/>
    <property type="match status" value="1"/>
</dbReference>
<dbReference type="SMART" id="SM00147">
    <property type="entry name" value="RasGEF"/>
    <property type="match status" value="1"/>
</dbReference>
<dbReference type="InterPro" id="IPR008937">
    <property type="entry name" value="Ras-like_GEF"/>
</dbReference>
<dbReference type="InterPro" id="IPR036964">
    <property type="entry name" value="RASGEF_cat_dom_sf"/>
</dbReference>
<evidence type="ECO:0000259" key="5">
    <source>
        <dbReference type="PROSITE" id="PS50212"/>
    </source>
</evidence>
<gene>
    <name evidence="6" type="ORF">FFLO_00364</name>
</gene>
<evidence type="ECO:0000313" key="7">
    <source>
        <dbReference type="Proteomes" id="UP000812966"/>
    </source>
</evidence>
<evidence type="ECO:0000256" key="1">
    <source>
        <dbReference type="ARBA" id="ARBA00022658"/>
    </source>
</evidence>
<feature type="compositionally biased region" description="Polar residues" evidence="3">
    <location>
        <begin position="64"/>
        <end position="75"/>
    </location>
</feature>
<dbReference type="PANTHER" id="PTHR23113:SF348">
    <property type="entry name" value="GUANYL-NUCLEOTIDE EXCHANGE FACTOR RASGEF, PUTATIVE (AFU_ORTHOLOGUE AFUA_1G04700)-RELATED"/>
    <property type="match status" value="1"/>
</dbReference>
<feature type="region of interest" description="Disordered" evidence="3">
    <location>
        <begin position="1120"/>
        <end position="1239"/>
    </location>
</feature>
<protein>
    <recommendedName>
        <fullName evidence="8">Ras GEF</fullName>
    </recommendedName>
</protein>
<feature type="compositionally biased region" description="Basic and acidic residues" evidence="3">
    <location>
        <begin position="35"/>
        <end position="47"/>
    </location>
</feature>
<dbReference type="Pfam" id="PF00617">
    <property type="entry name" value="RasGEF"/>
    <property type="match status" value="1"/>
</dbReference>
<sequence>MSLTATNDDDLDDQRDQRGRSTRRTSIISTDSTEDDRLGDKEDDSKASHLHQQKPQYDQRHVESITTTTTSNHPSSIADFPTSPSSTTLDSHISAGARIEHVRYGHGSEKGFSIEIEQEPLSPSDTNDTIDRYYQQRLYRGPLGRHQADLGDGNDLNGLVTGTTASIDSPSTAQTDGYPLTPWSAKGHEDDHSIVSSDYYQASNRLTTLLYDLKMDDLDVEYHQQHQQYQQQPSHQQVQRGVADDRLRYSVTSSTGTDNSNPATTPTSASHELFHTAAIKMHTKDIEAMQKAAQSGLATNPLAPNGSALTSSLPGGSNQARGLSSSASKENLRAPLSLSNSHSGGSRRGRDVSPPRKSPLHQVTGFEDAQREWQERSNNDRDPATGFPLPPSAAHPTSMYAQSHGQSLASYRSQGALHHRYEQGQDEETLGSPHGSSPASPFNPRPGFTSYSPGQSGRGLSGHGGRQPGMGSGGRVPIGAAAYERVNNPGSSNHLQSPPDNSHLGGPHSYSQPEIHDMARAHGAEGQDVESGRDRRKPYGDEGLGQQGNRPTPNGMNKPVLQRAWSDGPEQVGNNRRVEDPRDRMQGFKEEDERYDAQNSDSRGRRVESDRGDVRGHANNQAEDLERPFATAAELPPDYVIAVIGQSLVGKTTIIRKAFRSWGLVEPATREDADPRSKVQHYTANVETGQPPRMRVVQILEVDLRLVQLGSREVRGVLKHEWPQGTPRVDGVMICYDAMESSSVAGLAEAIRDLCPDLPAMVVACKSDPDEDLAVQPLEGNEIGAPFNIGLVELSIYMPQGKHKMRMSFGWLLKAISKERRVARPIQPHSEPANENRARSNPGLHANNTDSEQSHEWHHSVERTPLSDAPAESDLVIRRTQSQGAVRMMQNGSISSRLREQPPENTQGESVQGETLVNDLPHKTLQVPQSTAGETDQAASSGAPVIPTRREKPPPITVVTNGQVDPQKPPHSPSNPSKYVTFDELAEQLLRAIMTGSDNAFVNAFFLTYRRFVEPPAVMDKIYKRWSGVAKAQGMTASSKQWSYSRLLLAVVEWVRVYPGDFAFVDAREQLITFYREALSHAYLGHLSADLADSIGRLEHIRDLDESWSLAARLAKKNLSASGQASGNTPNSSASPYSGLDDTTLEALNAPKNADPIRGPPLARAQSTLSTSTKDSASAYAVISPSDASQMGRPSVSSPPISFGNGFGGSMGSQSMSRTETRAGRGSSEGSRSVSEVESEGSRPFLRSLTLLEGLSDLAVAVELSKEEWRLFSQIRPRDYLRQVMGGERHSAIGHSVAHFNDISAWVVTLVLGHSRPKSRAKVYERLCAICVHLRRLHNYSTLCAITAGLDNFAVRRLAATRQLVRPMYETDLRTFLELVNPQASYSAYRAALKQDGMMGNKAIPFLGVVTQDLTKVHAVNTVDKDEQDAIHWKKYEVIADALGPISLYQSRQNPFATLPGSSAARQMIIDCPRLDEDAMYERSKHLEPDANHHSGSLLSSNFGTHSQRGLGTGTQKFQPPGAFTNGGFGF</sequence>
<feature type="compositionally biased region" description="Low complexity" evidence="3">
    <location>
        <begin position="1224"/>
        <end position="1236"/>
    </location>
</feature>
<feature type="region of interest" description="Disordered" evidence="3">
    <location>
        <begin position="423"/>
        <end position="628"/>
    </location>
</feature>
<feature type="compositionally biased region" description="Polar residues" evidence="3">
    <location>
        <begin position="1120"/>
        <end position="1136"/>
    </location>
</feature>
<feature type="compositionally biased region" description="Gly residues" evidence="3">
    <location>
        <begin position="456"/>
        <end position="476"/>
    </location>
</feature>
<dbReference type="EMBL" id="JABELV010000004">
    <property type="protein sequence ID" value="KAG7575374.1"/>
    <property type="molecule type" value="Genomic_DNA"/>
</dbReference>
<dbReference type="PANTHER" id="PTHR23113">
    <property type="entry name" value="GUANINE NUCLEOTIDE EXCHANGE FACTOR"/>
    <property type="match status" value="1"/>
</dbReference>
<comment type="caution">
    <text evidence="6">The sequence shown here is derived from an EMBL/GenBank/DDBJ whole genome shotgun (WGS) entry which is preliminary data.</text>
</comment>
<dbReference type="Proteomes" id="UP000812966">
    <property type="component" value="Unassembled WGS sequence"/>
</dbReference>
<dbReference type="PROSITE" id="PS50212">
    <property type="entry name" value="RASGEF_NTER"/>
    <property type="match status" value="1"/>
</dbReference>
<feature type="domain" description="Ras-GEF" evidence="4">
    <location>
        <begin position="1256"/>
        <end position="1490"/>
    </location>
</feature>
<dbReference type="Gene3D" id="3.40.50.300">
    <property type="entry name" value="P-loop containing nucleotide triphosphate hydrolases"/>
    <property type="match status" value="1"/>
</dbReference>
<feature type="compositionally biased region" description="Polar residues" evidence="3">
    <location>
        <begin position="1165"/>
        <end position="1176"/>
    </location>
</feature>
<evidence type="ECO:0000259" key="4">
    <source>
        <dbReference type="PROSITE" id="PS50009"/>
    </source>
</evidence>
<feature type="compositionally biased region" description="Polar residues" evidence="3">
    <location>
        <begin position="488"/>
        <end position="500"/>
    </location>
</feature>
<dbReference type="CDD" id="cd06224">
    <property type="entry name" value="REM"/>
    <property type="match status" value="1"/>
</dbReference>
<feature type="compositionally biased region" description="Polar residues" evidence="3">
    <location>
        <begin position="307"/>
        <end position="329"/>
    </location>
</feature>
<feature type="compositionally biased region" description="Basic and acidic residues" evidence="3">
    <location>
        <begin position="514"/>
        <end position="540"/>
    </location>
</feature>
<dbReference type="GO" id="GO:0005886">
    <property type="term" value="C:plasma membrane"/>
    <property type="evidence" value="ECO:0007669"/>
    <property type="project" value="TreeGrafter"/>
</dbReference>
<feature type="compositionally biased region" description="Basic and acidic residues" evidence="3">
    <location>
        <begin position="368"/>
        <end position="383"/>
    </location>
</feature>
<dbReference type="SUPFAM" id="SSF48366">
    <property type="entry name" value="Ras GEF"/>
    <property type="match status" value="1"/>
</dbReference>
<feature type="region of interest" description="Disordered" evidence="3">
    <location>
        <begin position="892"/>
        <end position="977"/>
    </location>
</feature>
<dbReference type="SUPFAM" id="SSF52540">
    <property type="entry name" value="P-loop containing nucleoside triphosphate hydrolases"/>
    <property type="match status" value="1"/>
</dbReference>
<feature type="region of interest" description="Disordered" evidence="3">
    <location>
        <begin position="825"/>
        <end position="873"/>
    </location>
</feature>
<dbReference type="InterPro" id="IPR023578">
    <property type="entry name" value="Ras_GEF_dom_sf"/>
</dbReference>
<dbReference type="GO" id="GO:0005085">
    <property type="term" value="F:guanyl-nucleotide exchange factor activity"/>
    <property type="evidence" value="ECO:0007669"/>
    <property type="project" value="UniProtKB-KW"/>
</dbReference>
<evidence type="ECO:0000256" key="3">
    <source>
        <dbReference type="SAM" id="MobiDB-lite"/>
    </source>
</evidence>
<proteinExistence type="predicted"/>
<organism evidence="6 7">
    <name type="scientific">Filobasidium floriforme</name>
    <dbReference type="NCBI Taxonomy" id="5210"/>
    <lineage>
        <taxon>Eukaryota</taxon>
        <taxon>Fungi</taxon>
        <taxon>Dikarya</taxon>
        <taxon>Basidiomycota</taxon>
        <taxon>Agaricomycotina</taxon>
        <taxon>Tremellomycetes</taxon>
        <taxon>Filobasidiales</taxon>
        <taxon>Filobasidiaceae</taxon>
        <taxon>Filobasidium</taxon>
    </lineage>
</organism>
<dbReference type="InterPro" id="IPR027417">
    <property type="entry name" value="P-loop_NTPase"/>
</dbReference>
<feature type="compositionally biased region" description="Polar residues" evidence="3">
    <location>
        <begin position="903"/>
        <end position="915"/>
    </location>
</feature>
<keyword evidence="7" id="KW-1185">Reference proteome</keyword>
<reference evidence="6" key="1">
    <citation type="submission" date="2020-04" db="EMBL/GenBank/DDBJ databases">
        <title>Analysis of mating type loci in Filobasidium floriforme.</title>
        <authorList>
            <person name="Nowrousian M."/>
        </authorList>
    </citation>
    <scope>NUCLEOTIDE SEQUENCE</scope>
    <source>
        <strain evidence="6">CBS 6242</strain>
    </source>
</reference>
<feature type="region of interest" description="Disordered" evidence="3">
    <location>
        <begin position="298"/>
        <end position="407"/>
    </location>
</feature>
<dbReference type="GO" id="GO:0007265">
    <property type="term" value="P:Ras protein signal transduction"/>
    <property type="evidence" value="ECO:0007669"/>
    <property type="project" value="TreeGrafter"/>
</dbReference>
<keyword evidence="1 2" id="KW-0344">Guanine-nucleotide releasing factor</keyword>
<dbReference type="Gene3D" id="1.10.840.10">
    <property type="entry name" value="Ras guanine-nucleotide exchange factors catalytic domain"/>
    <property type="match status" value="1"/>
</dbReference>
<evidence type="ECO:0000256" key="2">
    <source>
        <dbReference type="PROSITE-ProRule" id="PRU00168"/>
    </source>
</evidence>
<dbReference type="InterPro" id="IPR000651">
    <property type="entry name" value="Ras-like_Gua-exchang_fac_N"/>
</dbReference>
<feature type="compositionally biased region" description="Polar residues" evidence="3">
    <location>
        <begin position="1494"/>
        <end position="1518"/>
    </location>
</feature>
<dbReference type="InterPro" id="IPR001895">
    <property type="entry name" value="RASGEF_cat_dom"/>
</dbReference>
<feature type="region of interest" description="Disordered" evidence="3">
    <location>
        <begin position="1"/>
        <end position="89"/>
    </location>
</feature>
<evidence type="ECO:0000313" key="6">
    <source>
        <dbReference type="EMBL" id="KAG7575374.1"/>
    </source>
</evidence>
<feature type="domain" description="N-terminal Ras-GEF" evidence="5">
    <location>
        <begin position="973"/>
        <end position="1099"/>
    </location>
</feature>
<dbReference type="Gene3D" id="1.20.870.10">
    <property type="entry name" value="Son of sevenless (SoS) protein Chain: S domain 1"/>
    <property type="match status" value="1"/>
</dbReference>
<feature type="compositionally biased region" description="Polar residues" evidence="3">
    <location>
        <begin position="926"/>
        <end position="940"/>
    </location>
</feature>
<feature type="region of interest" description="Disordered" evidence="3">
    <location>
        <begin position="1488"/>
        <end position="1531"/>
    </location>
</feature>
<feature type="compositionally biased region" description="Basic and acidic residues" evidence="3">
    <location>
        <begin position="852"/>
        <end position="862"/>
    </location>
</feature>
<evidence type="ECO:0008006" key="8">
    <source>
        <dbReference type="Google" id="ProtNLM"/>
    </source>
</evidence>
<dbReference type="OrthoDB" id="28357at2759"/>
<name>A0A8K0NQZ6_9TREE</name>